<keyword evidence="1" id="KW-0233">DNA recombination</keyword>
<dbReference type="GO" id="GO:0006310">
    <property type="term" value="P:DNA recombination"/>
    <property type="evidence" value="ECO:0007669"/>
    <property type="project" value="UniProtKB-KW"/>
</dbReference>
<gene>
    <name evidence="3" type="ORF">HOLleu_39829</name>
</gene>
<evidence type="ECO:0000256" key="1">
    <source>
        <dbReference type="ARBA" id="ARBA00023172"/>
    </source>
</evidence>
<dbReference type="Gene3D" id="1.10.443.10">
    <property type="entry name" value="Intergrase catalytic core"/>
    <property type="match status" value="1"/>
</dbReference>
<dbReference type="InterPro" id="IPR002104">
    <property type="entry name" value="Integrase_catalytic"/>
</dbReference>
<proteinExistence type="predicted"/>
<dbReference type="InterPro" id="IPR011010">
    <property type="entry name" value="DNA_brk_join_enz"/>
</dbReference>
<evidence type="ECO:0000313" key="4">
    <source>
        <dbReference type="Proteomes" id="UP001152320"/>
    </source>
</evidence>
<sequence length="209" mass="23611">MGYIASVGLRYLRGLPSFSDISLKQLTFKLLMLIALTSAQRLQTLQMLDIKNLIVRETEAIFVLPKTLKQSKPGSKELQVVCTSYPNDERLDVLRLLNLYLKRTSTLRGKETMLFISYVPPHKAVSRDTLSRWLKEVLKASGIDLRVYSAHSTRAAATSAACNRDIPVEEILKTAGWSSEKTFAKFYKRQIDFEGKFAMSILKQGVSDC</sequence>
<dbReference type="GO" id="GO:0003677">
    <property type="term" value="F:DNA binding"/>
    <property type="evidence" value="ECO:0007669"/>
    <property type="project" value="InterPro"/>
</dbReference>
<dbReference type="AlphaFoldDB" id="A0A9Q0YDG2"/>
<dbReference type="PANTHER" id="PTHR35617:SF3">
    <property type="entry name" value="CORE-BINDING (CB) DOMAIN-CONTAINING PROTEIN"/>
    <property type="match status" value="1"/>
</dbReference>
<dbReference type="PANTHER" id="PTHR35617">
    <property type="entry name" value="PHAGE_INTEGRASE DOMAIN-CONTAINING PROTEIN"/>
    <property type="match status" value="1"/>
</dbReference>
<protein>
    <recommendedName>
        <fullName evidence="2">Tyr recombinase domain-containing protein</fullName>
    </recommendedName>
</protein>
<dbReference type="EMBL" id="JAIZAY010000022">
    <property type="protein sequence ID" value="KAJ8020275.1"/>
    <property type="molecule type" value="Genomic_DNA"/>
</dbReference>
<dbReference type="OrthoDB" id="6082565at2759"/>
<dbReference type="GO" id="GO:0015074">
    <property type="term" value="P:DNA integration"/>
    <property type="evidence" value="ECO:0007669"/>
    <property type="project" value="InterPro"/>
</dbReference>
<organism evidence="3 4">
    <name type="scientific">Holothuria leucospilota</name>
    <name type="common">Black long sea cucumber</name>
    <name type="synonym">Mertensiothuria leucospilota</name>
    <dbReference type="NCBI Taxonomy" id="206669"/>
    <lineage>
        <taxon>Eukaryota</taxon>
        <taxon>Metazoa</taxon>
        <taxon>Echinodermata</taxon>
        <taxon>Eleutherozoa</taxon>
        <taxon>Echinozoa</taxon>
        <taxon>Holothuroidea</taxon>
        <taxon>Aspidochirotacea</taxon>
        <taxon>Aspidochirotida</taxon>
        <taxon>Holothuriidae</taxon>
        <taxon>Holothuria</taxon>
    </lineage>
</organism>
<dbReference type="SUPFAM" id="SSF56349">
    <property type="entry name" value="DNA breaking-rejoining enzymes"/>
    <property type="match status" value="1"/>
</dbReference>
<dbReference type="InterPro" id="IPR013762">
    <property type="entry name" value="Integrase-like_cat_sf"/>
</dbReference>
<dbReference type="PROSITE" id="PS51898">
    <property type="entry name" value="TYR_RECOMBINASE"/>
    <property type="match status" value="1"/>
</dbReference>
<evidence type="ECO:0000313" key="3">
    <source>
        <dbReference type="EMBL" id="KAJ8020275.1"/>
    </source>
</evidence>
<keyword evidence="4" id="KW-1185">Reference proteome</keyword>
<dbReference type="Proteomes" id="UP001152320">
    <property type="component" value="Chromosome 22"/>
</dbReference>
<reference evidence="3" key="1">
    <citation type="submission" date="2021-10" db="EMBL/GenBank/DDBJ databases">
        <title>Tropical sea cucumber genome reveals ecological adaptation and Cuvierian tubules defense mechanism.</title>
        <authorList>
            <person name="Chen T."/>
        </authorList>
    </citation>
    <scope>NUCLEOTIDE SEQUENCE</scope>
    <source>
        <strain evidence="3">Nanhai2018</strain>
        <tissue evidence="3">Muscle</tissue>
    </source>
</reference>
<comment type="caution">
    <text evidence="3">The sequence shown here is derived from an EMBL/GenBank/DDBJ whole genome shotgun (WGS) entry which is preliminary data.</text>
</comment>
<accession>A0A9Q0YDG2</accession>
<dbReference type="Pfam" id="PF00589">
    <property type="entry name" value="Phage_integrase"/>
    <property type="match status" value="1"/>
</dbReference>
<evidence type="ECO:0000259" key="2">
    <source>
        <dbReference type="PROSITE" id="PS51898"/>
    </source>
</evidence>
<name>A0A9Q0YDG2_HOLLE</name>
<feature type="domain" description="Tyr recombinase" evidence="2">
    <location>
        <begin position="10"/>
        <end position="201"/>
    </location>
</feature>